<evidence type="ECO:0000313" key="3">
    <source>
        <dbReference type="Proteomes" id="UP000186594"/>
    </source>
</evidence>
<dbReference type="EMBL" id="LXFE01000699">
    <property type="protein sequence ID" value="OLL24647.1"/>
    <property type="molecule type" value="Genomic_DNA"/>
</dbReference>
<reference evidence="2 3" key="1">
    <citation type="submission" date="2016-04" db="EMBL/GenBank/DDBJ databases">
        <title>Evolutionary innovation and constraint leading to complex multicellularity in the Ascomycota.</title>
        <authorList>
            <person name="Cisse O."/>
            <person name="Nguyen A."/>
            <person name="Hewitt D.A."/>
            <person name="Jedd G."/>
            <person name="Stajich J.E."/>
        </authorList>
    </citation>
    <scope>NUCLEOTIDE SEQUENCE [LARGE SCALE GENOMIC DNA]</scope>
    <source>
        <strain evidence="2 3">DAH-3</strain>
    </source>
</reference>
<dbReference type="Gene3D" id="1.25.40.10">
    <property type="entry name" value="Tetratricopeptide repeat domain"/>
    <property type="match status" value="1"/>
</dbReference>
<sequence>MAADSLVDDILSRARILLVQGQVEEAAACVSHIASTQDLSGVPCDRLQLLGEITLELGQVDQARSIFLEAVKRSQDSEQDSYSKYLWLAQISEDGGKEAAGWFERGIAVLTKRLEAQGDDSDLKFKLASALCGLAELYLTELCMQDDAEQKCQEYVTRAIELDPYSSDAYQTLASIRISQQRMEEAKQAIQKSLSMISEIRADNPPTYSSRISLSRVLIEVGEYTSALEMLSNLQKEDDEIVDLWYLYGWCFFISVKECVDEEERKATLQDARECLEICESVYKRLEWDDEGIREHVVELLAIINGEIPEKEDESECGWEDLESDEDGMNIN</sequence>
<dbReference type="Pfam" id="PF13181">
    <property type="entry name" value="TPR_8"/>
    <property type="match status" value="1"/>
</dbReference>
<accession>A0A1U7LPR6</accession>
<comment type="caution">
    <text evidence="2">The sequence shown here is derived from an EMBL/GenBank/DDBJ whole genome shotgun (WGS) entry which is preliminary data.</text>
</comment>
<protein>
    <submittedName>
        <fullName evidence="2">Putative assembly chaperone of rpl4</fullName>
    </submittedName>
</protein>
<feature type="region of interest" description="Disordered" evidence="1">
    <location>
        <begin position="311"/>
        <end position="332"/>
    </location>
</feature>
<dbReference type="InterPro" id="IPR011990">
    <property type="entry name" value="TPR-like_helical_dom_sf"/>
</dbReference>
<dbReference type="Proteomes" id="UP000186594">
    <property type="component" value="Unassembled WGS sequence"/>
</dbReference>
<dbReference type="STRING" id="1198029.A0A1U7LPR6"/>
<dbReference type="CDD" id="cd24142">
    <property type="entry name" value="ACL4-like"/>
    <property type="match status" value="1"/>
</dbReference>
<dbReference type="OrthoDB" id="1914839at2759"/>
<evidence type="ECO:0000256" key="1">
    <source>
        <dbReference type="SAM" id="MobiDB-lite"/>
    </source>
</evidence>
<proteinExistence type="predicted"/>
<keyword evidence="3" id="KW-1185">Reference proteome</keyword>
<name>A0A1U7LPR6_NEOID</name>
<dbReference type="AlphaFoldDB" id="A0A1U7LPR6"/>
<organism evidence="2 3">
    <name type="scientific">Neolecta irregularis (strain DAH-3)</name>
    <dbReference type="NCBI Taxonomy" id="1198029"/>
    <lineage>
        <taxon>Eukaryota</taxon>
        <taxon>Fungi</taxon>
        <taxon>Dikarya</taxon>
        <taxon>Ascomycota</taxon>
        <taxon>Taphrinomycotina</taxon>
        <taxon>Neolectales</taxon>
        <taxon>Neolectaceae</taxon>
        <taxon>Neolecta</taxon>
    </lineage>
</organism>
<dbReference type="InterPro" id="IPR019734">
    <property type="entry name" value="TPR_rpt"/>
</dbReference>
<dbReference type="SUPFAM" id="SSF48452">
    <property type="entry name" value="TPR-like"/>
    <property type="match status" value="1"/>
</dbReference>
<evidence type="ECO:0000313" key="2">
    <source>
        <dbReference type="EMBL" id="OLL24647.1"/>
    </source>
</evidence>
<dbReference type="OMA" id="ETYMTDL"/>
<gene>
    <name evidence="2" type="ORF">NEOLI_003483</name>
</gene>